<dbReference type="AlphaFoldDB" id="A0A0C3HED1"/>
<accession>A0A0C3HED1</accession>
<dbReference type="SUPFAM" id="SSF81383">
    <property type="entry name" value="F-box domain"/>
    <property type="match status" value="1"/>
</dbReference>
<feature type="domain" description="F-box" evidence="2">
    <location>
        <begin position="126"/>
        <end position="178"/>
    </location>
</feature>
<dbReference type="HOGENOM" id="CLU_091418_0_0_1"/>
<dbReference type="InterPro" id="IPR001810">
    <property type="entry name" value="F-box_dom"/>
</dbReference>
<feature type="compositionally biased region" description="Low complexity" evidence="1">
    <location>
        <begin position="71"/>
        <end position="81"/>
    </location>
</feature>
<dbReference type="Proteomes" id="UP000054321">
    <property type="component" value="Unassembled WGS sequence"/>
</dbReference>
<proteinExistence type="predicted"/>
<feature type="compositionally biased region" description="Basic residues" evidence="1">
    <location>
        <begin position="242"/>
        <end position="254"/>
    </location>
</feature>
<evidence type="ECO:0000259" key="2">
    <source>
        <dbReference type="PROSITE" id="PS50181"/>
    </source>
</evidence>
<reference evidence="4" key="2">
    <citation type="submission" date="2015-01" db="EMBL/GenBank/DDBJ databases">
        <title>Evolutionary Origins and Diversification of the Mycorrhizal Mutualists.</title>
        <authorList>
            <consortium name="DOE Joint Genome Institute"/>
            <consortium name="Mycorrhizal Genomics Consortium"/>
            <person name="Kohler A."/>
            <person name="Kuo A."/>
            <person name="Nagy L.G."/>
            <person name="Floudas D."/>
            <person name="Copeland A."/>
            <person name="Barry K.W."/>
            <person name="Cichocki N."/>
            <person name="Veneault-Fourrey C."/>
            <person name="LaButti K."/>
            <person name="Lindquist E.A."/>
            <person name="Lipzen A."/>
            <person name="Lundell T."/>
            <person name="Morin E."/>
            <person name="Murat C."/>
            <person name="Riley R."/>
            <person name="Ohm R."/>
            <person name="Sun H."/>
            <person name="Tunlid A."/>
            <person name="Henrissat B."/>
            <person name="Grigoriev I.V."/>
            <person name="Hibbett D.S."/>
            <person name="Martin F."/>
        </authorList>
    </citation>
    <scope>NUCLEOTIDE SEQUENCE [LARGE SCALE GENOMIC DNA]</scope>
    <source>
        <strain evidence="4">Zn</strain>
    </source>
</reference>
<dbReference type="STRING" id="913774.A0A0C3HED1"/>
<name>A0A0C3HED1_OIDMZ</name>
<dbReference type="Pfam" id="PF00646">
    <property type="entry name" value="F-box"/>
    <property type="match status" value="1"/>
</dbReference>
<protein>
    <recommendedName>
        <fullName evidence="2">F-box domain-containing protein</fullName>
    </recommendedName>
</protein>
<evidence type="ECO:0000256" key="1">
    <source>
        <dbReference type="SAM" id="MobiDB-lite"/>
    </source>
</evidence>
<feature type="region of interest" description="Disordered" evidence="1">
    <location>
        <begin position="71"/>
        <end position="104"/>
    </location>
</feature>
<feature type="region of interest" description="Disordered" evidence="1">
    <location>
        <begin position="237"/>
        <end position="273"/>
    </location>
</feature>
<dbReference type="InterPro" id="IPR036047">
    <property type="entry name" value="F-box-like_dom_sf"/>
</dbReference>
<dbReference type="EMBL" id="KN832871">
    <property type="protein sequence ID" value="KIN06576.1"/>
    <property type="molecule type" value="Genomic_DNA"/>
</dbReference>
<organism evidence="3 4">
    <name type="scientific">Oidiodendron maius (strain Zn)</name>
    <dbReference type="NCBI Taxonomy" id="913774"/>
    <lineage>
        <taxon>Eukaryota</taxon>
        <taxon>Fungi</taxon>
        <taxon>Dikarya</taxon>
        <taxon>Ascomycota</taxon>
        <taxon>Pezizomycotina</taxon>
        <taxon>Leotiomycetes</taxon>
        <taxon>Leotiomycetes incertae sedis</taxon>
        <taxon>Myxotrichaceae</taxon>
        <taxon>Oidiodendron</taxon>
    </lineage>
</organism>
<gene>
    <name evidence="3" type="ORF">OIDMADRAFT_176628</name>
</gene>
<sequence>MESLNNPVVQDLVLPHLDLPSALALACTSRYFSHICAHYHALRLPQSEPSQLHVLPSAAAFPVAPVATAMSSPSSAAASPSRTEADFDGMSGSETDVTSPEEDEWEFKVTPDMMRRLSMLPKSNPSATLSTIPTELQLEIFSHLDKIDSVCLGLTCSRAYNIYRTIYGTKMPLNTRRIGPNSLESAWEVIGKQECKQCGMFRCELWQHIKTWMPGELEYCSMKQNFGSPAKPGAAESCYRGKPSKPRRCGRHPIRTTTIHQDDNGGLQKLFGR</sequence>
<dbReference type="InParanoid" id="A0A0C3HED1"/>
<reference evidence="3 4" key="1">
    <citation type="submission" date="2014-04" db="EMBL/GenBank/DDBJ databases">
        <authorList>
            <consortium name="DOE Joint Genome Institute"/>
            <person name="Kuo A."/>
            <person name="Martino E."/>
            <person name="Perotto S."/>
            <person name="Kohler A."/>
            <person name="Nagy L.G."/>
            <person name="Floudas D."/>
            <person name="Copeland A."/>
            <person name="Barry K.W."/>
            <person name="Cichocki N."/>
            <person name="Veneault-Fourrey C."/>
            <person name="LaButti K."/>
            <person name="Lindquist E.A."/>
            <person name="Lipzen A."/>
            <person name="Lundell T."/>
            <person name="Morin E."/>
            <person name="Murat C."/>
            <person name="Sun H."/>
            <person name="Tunlid A."/>
            <person name="Henrissat B."/>
            <person name="Grigoriev I.V."/>
            <person name="Hibbett D.S."/>
            <person name="Martin F."/>
            <person name="Nordberg H.P."/>
            <person name="Cantor M.N."/>
            <person name="Hua S.X."/>
        </authorList>
    </citation>
    <scope>NUCLEOTIDE SEQUENCE [LARGE SCALE GENOMIC DNA]</scope>
    <source>
        <strain evidence="3 4">Zn</strain>
    </source>
</reference>
<evidence type="ECO:0000313" key="4">
    <source>
        <dbReference type="Proteomes" id="UP000054321"/>
    </source>
</evidence>
<keyword evidence="4" id="KW-1185">Reference proteome</keyword>
<dbReference type="PROSITE" id="PS50181">
    <property type="entry name" value="FBOX"/>
    <property type="match status" value="1"/>
</dbReference>
<evidence type="ECO:0000313" key="3">
    <source>
        <dbReference type="EMBL" id="KIN06576.1"/>
    </source>
</evidence>
<dbReference type="CDD" id="cd09917">
    <property type="entry name" value="F-box_SF"/>
    <property type="match status" value="1"/>
</dbReference>
<dbReference type="OrthoDB" id="3445164at2759"/>